<organism evidence="1">
    <name type="scientific">marine metagenome</name>
    <dbReference type="NCBI Taxonomy" id="408172"/>
    <lineage>
        <taxon>unclassified sequences</taxon>
        <taxon>metagenomes</taxon>
        <taxon>ecological metagenomes</taxon>
    </lineage>
</organism>
<gene>
    <name evidence="1" type="ORF">METZ01_LOCUS46169</name>
</gene>
<sequence length="160" mass="17494">MSWGIAEMILKGWFDSGAFTCVLLASLLLASPSSAQDGATVHEGLEISIDHLDRGIITPLSDCPPGANIVRGVIAPGTNDTEFVTVYLDFKVLSDFESVNWPRPSIHDVDGRAYLTAQTFQDMGREPEYACNFSFRVPVGMAVKELFIDDITLDLTAHDQ</sequence>
<evidence type="ECO:0000313" key="1">
    <source>
        <dbReference type="EMBL" id="SUZ93315.1"/>
    </source>
</evidence>
<accession>A0A381RN68</accession>
<proteinExistence type="predicted"/>
<dbReference type="AlphaFoldDB" id="A0A381RN68"/>
<dbReference type="EMBL" id="UINC01002136">
    <property type="protein sequence ID" value="SUZ93315.1"/>
    <property type="molecule type" value="Genomic_DNA"/>
</dbReference>
<name>A0A381RN68_9ZZZZ</name>
<reference evidence="1" key="1">
    <citation type="submission" date="2018-05" db="EMBL/GenBank/DDBJ databases">
        <authorList>
            <person name="Lanie J.A."/>
            <person name="Ng W.-L."/>
            <person name="Kazmierczak K.M."/>
            <person name="Andrzejewski T.M."/>
            <person name="Davidsen T.M."/>
            <person name="Wayne K.J."/>
            <person name="Tettelin H."/>
            <person name="Glass J.I."/>
            <person name="Rusch D."/>
            <person name="Podicherti R."/>
            <person name="Tsui H.-C.T."/>
            <person name="Winkler M.E."/>
        </authorList>
    </citation>
    <scope>NUCLEOTIDE SEQUENCE</scope>
</reference>
<protein>
    <submittedName>
        <fullName evidence="1">Uncharacterized protein</fullName>
    </submittedName>
</protein>